<accession>A0ABU6H4R4</accession>
<proteinExistence type="predicted"/>
<dbReference type="InterPro" id="IPR020372">
    <property type="entry name" value="Competence_ComGG"/>
</dbReference>
<protein>
    <submittedName>
        <fullName evidence="2">Competence type IV pilus minor pilin ComGG</fullName>
    </submittedName>
</protein>
<keyword evidence="1" id="KW-0732">Signal</keyword>
<name>A0ABU6H4R4_9BACI</name>
<organism evidence="2 3">
    <name type="scientific">Bacillus glycinifermentans</name>
    <dbReference type="NCBI Taxonomy" id="1664069"/>
    <lineage>
        <taxon>Bacteria</taxon>
        <taxon>Bacillati</taxon>
        <taxon>Bacillota</taxon>
        <taxon>Bacilli</taxon>
        <taxon>Bacillales</taxon>
        <taxon>Bacillaceae</taxon>
        <taxon>Bacillus</taxon>
    </lineage>
</organism>
<gene>
    <name evidence="2" type="primary">comGG</name>
    <name evidence="2" type="ORF">P8828_08530</name>
</gene>
<sequence>MTNSRGFIYPAAVFLAIICMLCAAHSAAAFITKHAFIKQTKDFYIQQNLLQNGILHSIRHMQDEKAGEENKAYGSVTYSITSAGKKTKQVRLKVKTAAESERTADFQFHLRKKTISHWKEH</sequence>
<dbReference type="Pfam" id="PF14173">
    <property type="entry name" value="ComGG"/>
    <property type="match status" value="1"/>
</dbReference>
<dbReference type="EMBL" id="JARRTL010000008">
    <property type="protein sequence ID" value="MEC0484897.1"/>
    <property type="molecule type" value="Genomic_DNA"/>
</dbReference>
<feature type="signal peptide" evidence="1">
    <location>
        <begin position="1"/>
        <end position="29"/>
    </location>
</feature>
<feature type="chain" id="PRO_5047141474" evidence="1">
    <location>
        <begin position="30"/>
        <end position="121"/>
    </location>
</feature>
<dbReference type="Proteomes" id="UP001341297">
    <property type="component" value="Unassembled WGS sequence"/>
</dbReference>
<reference evidence="2 3" key="1">
    <citation type="submission" date="2023-03" db="EMBL/GenBank/DDBJ databases">
        <title>Agriculturally important microbes genome sequencing.</title>
        <authorList>
            <person name="Dunlap C."/>
        </authorList>
    </citation>
    <scope>NUCLEOTIDE SEQUENCE [LARGE SCALE GENOMIC DNA]</scope>
    <source>
        <strain evidence="2 3">CBP-3203</strain>
    </source>
</reference>
<comment type="caution">
    <text evidence="2">The sequence shown here is derived from an EMBL/GenBank/DDBJ whole genome shotgun (WGS) entry which is preliminary data.</text>
</comment>
<evidence type="ECO:0000256" key="1">
    <source>
        <dbReference type="SAM" id="SignalP"/>
    </source>
</evidence>
<dbReference type="RefSeq" id="WP_048356539.1">
    <property type="nucleotide sequence ID" value="NZ_CP023481.1"/>
</dbReference>
<keyword evidence="3" id="KW-1185">Reference proteome</keyword>
<evidence type="ECO:0000313" key="3">
    <source>
        <dbReference type="Proteomes" id="UP001341297"/>
    </source>
</evidence>
<evidence type="ECO:0000313" key="2">
    <source>
        <dbReference type="EMBL" id="MEC0484897.1"/>
    </source>
</evidence>